<organism evidence="2 3">
    <name type="scientific">Roseateles aquae</name>
    <dbReference type="NCBI Taxonomy" id="3077235"/>
    <lineage>
        <taxon>Bacteria</taxon>
        <taxon>Pseudomonadati</taxon>
        <taxon>Pseudomonadota</taxon>
        <taxon>Betaproteobacteria</taxon>
        <taxon>Burkholderiales</taxon>
        <taxon>Sphaerotilaceae</taxon>
        <taxon>Roseateles</taxon>
    </lineage>
</organism>
<dbReference type="RefSeq" id="WP_315649716.1">
    <property type="nucleotide sequence ID" value="NZ_JAVXZY010000002.1"/>
</dbReference>
<evidence type="ECO:0000256" key="1">
    <source>
        <dbReference type="SAM" id="SignalP"/>
    </source>
</evidence>
<keyword evidence="3" id="KW-1185">Reference proteome</keyword>
<comment type="caution">
    <text evidence="2">The sequence shown here is derived from an EMBL/GenBank/DDBJ whole genome shotgun (WGS) entry which is preliminary data.</text>
</comment>
<keyword evidence="1" id="KW-0732">Signal</keyword>
<evidence type="ECO:0000313" key="3">
    <source>
        <dbReference type="Proteomes" id="UP001246372"/>
    </source>
</evidence>
<reference evidence="2" key="1">
    <citation type="submission" date="2023-09" db="EMBL/GenBank/DDBJ databases">
        <title>Paucibacter sp. APW11 Genome sequencing and assembly.</title>
        <authorList>
            <person name="Kim I."/>
        </authorList>
    </citation>
    <scope>NUCLEOTIDE SEQUENCE</scope>
    <source>
        <strain evidence="2">APW11</strain>
    </source>
</reference>
<sequence length="327" mass="36461">MSALLIGVLAQLLAGNSARAGGIECNEKHPESVDSFLRDARLGLIDLRTRMTDRFTDYLWECPNGVKRGSECVADLDGVSSSGRTGERMLSRLDDIKPLLMAPLAGYTVAVREGESSGARVAVYNPNDEWLGDFVFEYRAGCLMFVGLASHHEDVARVKTSELPMPIWNRGERPNGPAADWRSYRLWCNPRLVDVAYGEDCAIGEQTLAWFDLHLELFGRRICGTWEQDEYIRGWGFVIGEVLSDGGILLSYSDAVYRRGVPLVDSLPKDLDFGPSAVLRLNGYSLGDYQFVRRNKSTRRSWQGDAINREFLRRCLDGGSAAPALQR</sequence>
<dbReference type="EMBL" id="JAVXZY010000002">
    <property type="protein sequence ID" value="MDT8999226.1"/>
    <property type="molecule type" value="Genomic_DNA"/>
</dbReference>
<name>A0ABU3P9H9_9BURK</name>
<gene>
    <name evidence="2" type="ORF">RQP53_08095</name>
</gene>
<evidence type="ECO:0000313" key="2">
    <source>
        <dbReference type="EMBL" id="MDT8999226.1"/>
    </source>
</evidence>
<feature type="chain" id="PRO_5045924931" evidence="1">
    <location>
        <begin position="21"/>
        <end position="327"/>
    </location>
</feature>
<proteinExistence type="predicted"/>
<feature type="signal peptide" evidence="1">
    <location>
        <begin position="1"/>
        <end position="20"/>
    </location>
</feature>
<dbReference type="Proteomes" id="UP001246372">
    <property type="component" value="Unassembled WGS sequence"/>
</dbReference>
<protein>
    <submittedName>
        <fullName evidence="2">Uncharacterized protein</fullName>
    </submittedName>
</protein>
<accession>A0ABU3P9H9</accession>